<evidence type="ECO:0000256" key="9">
    <source>
        <dbReference type="ARBA" id="ARBA00023326"/>
    </source>
</evidence>
<dbReference type="OMA" id="KLCFPNE"/>
<dbReference type="OrthoDB" id="4756206at2759"/>
<evidence type="ECO:0000256" key="1">
    <source>
        <dbReference type="ARBA" id="ARBA00000405"/>
    </source>
</evidence>
<keyword evidence="12" id="KW-1185">Reference proteome</keyword>
<evidence type="ECO:0000256" key="5">
    <source>
        <dbReference type="ARBA" id="ARBA00022729"/>
    </source>
</evidence>
<dbReference type="GO" id="GO:0000272">
    <property type="term" value="P:polysaccharide catabolic process"/>
    <property type="evidence" value="ECO:0007669"/>
    <property type="project" value="UniProtKB-KW"/>
</dbReference>
<dbReference type="PANTHER" id="PTHR42061:SF9">
    <property type="entry name" value="ENDO-CHITOSANASE"/>
    <property type="match status" value="1"/>
</dbReference>
<keyword evidence="6 10" id="KW-0378">Hydrolase</keyword>
<sequence>MVTVTVCLFTPPIEFEPPSNRYLEAGFVYCGDRLISEGILYITGPSNTMALANMDVDCDGANRSDGDCKNDPSGQDQTAFKDEVRVYGISDLDSNKHGYVVLGNQGTSPWFEPKVYGIQPLSVVAVVCNNMLFYAVWGDTNGGILTGEASMSLAKACFPNEGLNGDNGHETHDVLYVAFNGSEAKPGAKGADWRANNFTTFEESLAHIGDRLVKRVSP</sequence>
<evidence type="ECO:0000256" key="10">
    <source>
        <dbReference type="RuleBase" id="RU361208"/>
    </source>
</evidence>
<dbReference type="GO" id="GO:0005576">
    <property type="term" value="C:extracellular region"/>
    <property type="evidence" value="ECO:0007669"/>
    <property type="project" value="UniProtKB-SubCell"/>
</dbReference>
<evidence type="ECO:0000256" key="2">
    <source>
        <dbReference type="ARBA" id="ARBA00004613"/>
    </source>
</evidence>
<gene>
    <name evidence="11" type="ORF">UREG_04688</name>
</gene>
<dbReference type="RefSeq" id="XP_002545171.1">
    <property type="nucleotide sequence ID" value="XM_002545125.1"/>
</dbReference>
<reference evidence="12" key="1">
    <citation type="journal article" date="2009" name="Genome Res.">
        <title>Comparative genomic analyses of the human fungal pathogens Coccidioides and their relatives.</title>
        <authorList>
            <person name="Sharpton T.J."/>
            <person name="Stajich J.E."/>
            <person name="Rounsley S.D."/>
            <person name="Gardner M.J."/>
            <person name="Wortman J.R."/>
            <person name="Jordar V.S."/>
            <person name="Maiti R."/>
            <person name="Kodira C.D."/>
            <person name="Neafsey D.E."/>
            <person name="Zeng Q."/>
            <person name="Hung C.-Y."/>
            <person name="McMahan C."/>
            <person name="Muszewska A."/>
            <person name="Grynberg M."/>
            <person name="Mandel M.A."/>
            <person name="Kellner E.M."/>
            <person name="Barker B.M."/>
            <person name="Galgiani J.N."/>
            <person name="Orbach M.J."/>
            <person name="Kirkland T.N."/>
            <person name="Cole G.T."/>
            <person name="Henn M.R."/>
            <person name="Birren B.W."/>
            <person name="Taylor J.W."/>
        </authorList>
    </citation>
    <scope>NUCLEOTIDE SEQUENCE [LARGE SCALE GENOMIC DNA]</scope>
    <source>
        <strain evidence="12">UAMH 1704</strain>
    </source>
</reference>
<proteinExistence type="inferred from homology"/>
<accession>C4JQD4</accession>
<evidence type="ECO:0000313" key="12">
    <source>
        <dbReference type="Proteomes" id="UP000002058"/>
    </source>
</evidence>
<comment type="subcellular location">
    <subcellularLocation>
        <location evidence="2 10">Secreted</location>
    </subcellularLocation>
</comment>
<evidence type="ECO:0000256" key="7">
    <source>
        <dbReference type="ARBA" id="ARBA00023277"/>
    </source>
</evidence>
<evidence type="ECO:0000256" key="8">
    <source>
        <dbReference type="ARBA" id="ARBA00023295"/>
    </source>
</evidence>
<evidence type="ECO:0000256" key="4">
    <source>
        <dbReference type="ARBA" id="ARBA00022525"/>
    </source>
</evidence>
<dbReference type="InterPro" id="IPR009939">
    <property type="entry name" value="Chitosanase_fungal"/>
</dbReference>
<dbReference type="EMBL" id="CH476616">
    <property type="protein sequence ID" value="EEP79842.1"/>
    <property type="molecule type" value="Genomic_DNA"/>
</dbReference>
<dbReference type="GeneID" id="8440074"/>
<dbReference type="eggNOG" id="ENOG502S39Y">
    <property type="taxonomic scope" value="Eukaryota"/>
</dbReference>
<dbReference type="VEuPathDB" id="FungiDB:UREG_04688"/>
<evidence type="ECO:0000313" key="11">
    <source>
        <dbReference type="EMBL" id="EEP79842.1"/>
    </source>
</evidence>
<dbReference type="Pfam" id="PF07335">
    <property type="entry name" value="Glyco_hydro_75"/>
    <property type="match status" value="1"/>
</dbReference>
<dbReference type="EC" id="3.2.1.132" evidence="10"/>
<dbReference type="PANTHER" id="PTHR42061">
    <property type="entry name" value="ENDO-CHITOSANASE"/>
    <property type="match status" value="1"/>
</dbReference>
<dbReference type="KEGG" id="ure:UREG_04688"/>
<name>C4JQD4_UNCRE</name>
<keyword evidence="7" id="KW-0119">Carbohydrate metabolism</keyword>
<protein>
    <recommendedName>
        <fullName evidence="10">Endo-chitosanase</fullName>
        <ecNumber evidence="10">3.2.1.132</ecNumber>
    </recommendedName>
</protein>
<dbReference type="HOGENOM" id="CLU_046555_1_0_1"/>
<dbReference type="AlphaFoldDB" id="C4JQD4"/>
<keyword evidence="5" id="KW-0732">Signal</keyword>
<dbReference type="Proteomes" id="UP000002058">
    <property type="component" value="Unassembled WGS sequence"/>
</dbReference>
<dbReference type="GO" id="GO:0016977">
    <property type="term" value="F:chitosanase activity"/>
    <property type="evidence" value="ECO:0007669"/>
    <property type="project" value="UniProtKB-EC"/>
</dbReference>
<dbReference type="InParanoid" id="C4JQD4"/>
<organism evidence="11 12">
    <name type="scientific">Uncinocarpus reesii (strain UAMH 1704)</name>
    <dbReference type="NCBI Taxonomy" id="336963"/>
    <lineage>
        <taxon>Eukaryota</taxon>
        <taxon>Fungi</taxon>
        <taxon>Dikarya</taxon>
        <taxon>Ascomycota</taxon>
        <taxon>Pezizomycotina</taxon>
        <taxon>Eurotiomycetes</taxon>
        <taxon>Eurotiomycetidae</taxon>
        <taxon>Onygenales</taxon>
        <taxon>Onygenaceae</taxon>
        <taxon>Uncinocarpus</taxon>
    </lineage>
</organism>
<evidence type="ECO:0000256" key="6">
    <source>
        <dbReference type="ARBA" id="ARBA00022801"/>
    </source>
</evidence>
<keyword evidence="9 10" id="KW-0624">Polysaccharide degradation</keyword>
<keyword evidence="4" id="KW-0964">Secreted</keyword>
<comment type="similarity">
    <text evidence="3 10">Belongs to the glycosyl hydrolase 75 family.</text>
</comment>
<evidence type="ECO:0000256" key="3">
    <source>
        <dbReference type="ARBA" id="ARBA00007799"/>
    </source>
</evidence>
<keyword evidence="8 10" id="KW-0326">Glycosidase</keyword>
<comment type="catalytic activity">
    <reaction evidence="1 10">
        <text>Endohydrolysis of beta-(1-&gt;4)-linkages between D-glucosamine residues in a partly acetylated chitosan.</text>
        <dbReference type="EC" id="3.2.1.132"/>
    </reaction>
</comment>
<comment type="function">
    <text evidence="10">Chitosanase catalyzing the endo-type cleavage of chitosan, the deacylated form of chitin. Chitosanase may be crucial in the degradation of the deacetylated portion of chitin in the fungal cell wall.</text>
</comment>